<protein>
    <recommendedName>
        <fullName evidence="3">C2H2-type domain-containing protein</fullName>
    </recommendedName>
</protein>
<dbReference type="Proteomes" id="UP000663823">
    <property type="component" value="Unassembled WGS sequence"/>
</dbReference>
<comment type="caution">
    <text evidence="1">The sequence shown here is derived from an EMBL/GenBank/DDBJ whole genome shotgun (WGS) entry which is preliminary data.</text>
</comment>
<proteinExistence type="predicted"/>
<evidence type="ECO:0000313" key="1">
    <source>
        <dbReference type="EMBL" id="CAF4227905.1"/>
    </source>
</evidence>
<sequence length="54" mass="6157">MSNMPPPHGTVPQCYKVISKCVFTCQKCPFSTTKLYHLNEHVKSEHLQLDDSAH</sequence>
<organism evidence="1 2">
    <name type="scientific">Rotaria sordida</name>
    <dbReference type="NCBI Taxonomy" id="392033"/>
    <lineage>
        <taxon>Eukaryota</taxon>
        <taxon>Metazoa</taxon>
        <taxon>Spiralia</taxon>
        <taxon>Gnathifera</taxon>
        <taxon>Rotifera</taxon>
        <taxon>Eurotatoria</taxon>
        <taxon>Bdelloidea</taxon>
        <taxon>Philodinida</taxon>
        <taxon>Philodinidae</taxon>
        <taxon>Rotaria</taxon>
    </lineage>
</organism>
<evidence type="ECO:0000313" key="2">
    <source>
        <dbReference type="Proteomes" id="UP000663823"/>
    </source>
</evidence>
<dbReference type="AlphaFoldDB" id="A0A820D2M7"/>
<feature type="non-terminal residue" evidence="1">
    <location>
        <position position="54"/>
    </location>
</feature>
<dbReference type="EMBL" id="CAJOAX010026708">
    <property type="protein sequence ID" value="CAF4227905.1"/>
    <property type="molecule type" value="Genomic_DNA"/>
</dbReference>
<evidence type="ECO:0008006" key="3">
    <source>
        <dbReference type="Google" id="ProtNLM"/>
    </source>
</evidence>
<reference evidence="1" key="1">
    <citation type="submission" date="2021-02" db="EMBL/GenBank/DDBJ databases">
        <authorList>
            <person name="Nowell W R."/>
        </authorList>
    </citation>
    <scope>NUCLEOTIDE SEQUENCE</scope>
</reference>
<name>A0A820D2M7_9BILA</name>
<gene>
    <name evidence="1" type="ORF">OTI717_LOCUS39625</name>
</gene>
<accession>A0A820D2M7</accession>